<dbReference type="EMBL" id="CP000679">
    <property type="protein sequence ID" value="ABP67656.1"/>
    <property type="molecule type" value="Genomic_DNA"/>
</dbReference>
<dbReference type="KEGG" id="csc:Csac_2071"/>
<evidence type="ECO:0000313" key="3">
    <source>
        <dbReference type="Proteomes" id="UP000000256"/>
    </source>
</evidence>
<dbReference type="HOGENOM" id="CLU_147970_2_1_9"/>
<proteinExistence type="predicted"/>
<dbReference type="CDD" id="cd00279">
    <property type="entry name" value="YlxR"/>
    <property type="match status" value="1"/>
</dbReference>
<dbReference type="AlphaFoldDB" id="A4XL71"/>
<dbReference type="PANTHER" id="PTHR34215:SF1">
    <property type="entry name" value="YLXR DOMAIN-CONTAINING PROTEIN"/>
    <property type="match status" value="1"/>
</dbReference>
<dbReference type="Proteomes" id="UP000000256">
    <property type="component" value="Chromosome"/>
</dbReference>
<name>A4XL71_CALS8</name>
<evidence type="ECO:0000313" key="2">
    <source>
        <dbReference type="EMBL" id="ABP67656.1"/>
    </source>
</evidence>
<gene>
    <name evidence="2" type="ordered locus">Csac_2071</name>
</gene>
<dbReference type="Pfam" id="PF04296">
    <property type="entry name" value="YlxR"/>
    <property type="match status" value="1"/>
</dbReference>
<dbReference type="STRING" id="351627.Csac_2071"/>
<sequence length="95" mass="11152">MQEYIPHRKCVGCEKIRPKYQLLRIVKNNDGIFIDEKQKLPGRGAYLCKNKECLQLAKKKKGLERSLKVAIPKEFYDGVERFFDENFKKSAEVSE</sequence>
<dbReference type="InterPro" id="IPR037465">
    <property type="entry name" value="YlxR"/>
</dbReference>
<dbReference type="OrthoDB" id="9813251at2"/>
<dbReference type="NCBIfam" id="NF047356">
    <property type="entry name" value="RNA_bind_RnpM"/>
    <property type="match status" value="1"/>
</dbReference>
<dbReference type="InterPro" id="IPR035931">
    <property type="entry name" value="YlxR-like_sf"/>
</dbReference>
<dbReference type="PANTHER" id="PTHR34215">
    <property type="entry name" value="BLL0784 PROTEIN"/>
    <property type="match status" value="1"/>
</dbReference>
<dbReference type="InterPro" id="IPR007393">
    <property type="entry name" value="YlxR_dom"/>
</dbReference>
<evidence type="ECO:0000259" key="1">
    <source>
        <dbReference type="Pfam" id="PF04296"/>
    </source>
</evidence>
<organism evidence="2 3">
    <name type="scientific">Caldicellulosiruptor saccharolyticus (strain ATCC 43494 / DSM 8903 / Tp8T 6331)</name>
    <dbReference type="NCBI Taxonomy" id="351627"/>
    <lineage>
        <taxon>Bacteria</taxon>
        <taxon>Bacillati</taxon>
        <taxon>Bacillota</taxon>
        <taxon>Bacillota incertae sedis</taxon>
        <taxon>Caldicellulosiruptorales</taxon>
        <taxon>Caldicellulosiruptoraceae</taxon>
        <taxon>Caldicellulosiruptor</taxon>
    </lineage>
</organism>
<dbReference type="SUPFAM" id="SSF64376">
    <property type="entry name" value="YlxR-like"/>
    <property type="match status" value="1"/>
</dbReference>
<accession>A4XL71</accession>
<keyword evidence="3" id="KW-1185">Reference proteome</keyword>
<protein>
    <recommendedName>
        <fullName evidence="1">YlxR domain-containing protein</fullName>
    </recommendedName>
</protein>
<dbReference type="RefSeq" id="WP_011917591.1">
    <property type="nucleotide sequence ID" value="NC_009437.1"/>
</dbReference>
<dbReference type="eggNOG" id="COG2740">
    <property type="taxonomic scope" value="Bacteria"/>
</dbReference>
<reference evidence="2 3" key="1">
    <citation type="journal article" date="2008" name="Appl. Environ. Microbiol.">
        <title>Hydrogenomics of the extremely thermophilic bacterium Caldicellulosiruptor saccharolyticus.</title>
        <authorList>
            <person name="van de Werken H.J."/>
            <person name="Verhaart M.R."/>
            <person name="VanFossen A.L."/>
            <person name="Willquist K."/>
            <person name="Lewis D.L."/>
            <person name="Nichols J.D."/>
            <person name="Goorissen H.P."/>
            <person name="Mongodin E.F."/>
            <person name="Nelson K.E."/>
            <person name="van Niel E.W."/>
            <person name="Stams A.J."/>
            <person name="Ward D.E."/>
            <person name="de Vos W.M."/>
            <person name="van der Oost J."/>
            <person name="Kelly R.M."/>
            <person name="Kengen S.W."/>
        </authorList>
    </citation>
    <scope>NUCLEOTIDE SEQUENCE [LARGE SCALE GENOMIC DNA]</scope>
    <source>
        <strain evidence="3">ATCC 43494 / DSM 8903 / Tp8T 6331</strain>
    </source>
</reference>
<dbReference type="Gene3D" id="3.30.1230.10">
    <property type="entry name" value="YlxR-like"/>
    <property type="match status" value="1"/>
</dbReference>
<feature type="domain" description="YlxR" evidence="1">
    <location>
        <begin position="8"/>
        <end position="80"/>
    </location>
</feature>